<dbReference type="AlphaFoldDB" id="A0A640VSL2"/>
<feature type="active site" description="Proton donor/acceptor" evidence="1">
    <location>
        <position position="93"/>
    </location>
</feature>
<dbReference type="GO" id="GO:0005737">
    <property type="term" value="C:cytoplasm"/>
    <property type="evidence" value="ECO:0007669"/>
    <property type="project" value="TreeGrafter"/>
</dbReference>
<dbReference type="RefSeq" id="WP_159976418.1">
    <property type="nucleotide sequence ID" value="NZ_BLIV01000003.1"/>
</dbReference>
<name>A0A640VSL2_9RHOB</name>
<dbReference type="Proteomes" id="UP000436522">
    <property type="component" value="Unassembled WGS sequence"/>
</dbReference>
<comment type="caution">
    <text evidence="3">The sequence shown here is derived from an EMBL/GenBank/DDBJ whole genome shotgun (WGS) entry which is preliminary data.</text>
</comment>
<evidence type="ECO:0000256" key="2">
    <source>
        <dbReference type="PIRSR" id="PIRSR613078-2"/>
    </source>
</evidence>
<gene>
    <name evidence="3" type="primary">gpmB_1</name>
    <name evidence="3" type="ORF">So717_18340</name>
</gene>
<reference evidence="3 4" key="1">
    <citation type="submission" date="2019-12" db="EMBL/GenBank/DDBJ databases">
        <title>Roseobacter cerasinus sp. nov., isolated from seawater around aquaculture.</title>
        <authorList>
            <person name="Muramatsu S."/>
            <person name="Takabe Y."/>
            <person name="Mori K."/>
            <person name="Takaichi S."/>
            <person name="Hanada S."/>
        </authorList>
    </citation>
    <scope>NUCLEOTIDE SEQUENCE [LARGE SCALE GENOMIC DNA]</scope>
    <source>
        <strain evidence="3 4">AI77</strain>
    </source>
</reference>
<dbReference type="OrthoDB" id="9781415at2"/>
<dbReference type="SUPFAM" id="SSF53254">
    <property type="entry name" value="Phosphoglycerate mutase-like"/>
    <property type="match status" value="1"/>
</dbReference>
<evidence type="ECO:0000313" key="4">
    <source>
        <dbReference type="Proteomes" id="UP000436522"/>
    </source>
</evidence>
<dbReference type="SMART" id="SM00855">
    <property type="entry name" value="PGAM"/>
    <property type="match status" value="1"/>
</dbReference>
<dbReference type="EMBL" id="BLIV01000003">
    <property type="protein sequence ID" value="GFE50081.1"/>
    <property type="molecule type" value="Genomic_DNA"/>
</dbReference>
<dbReference type="InterPro" id="IPR001345">
    <property type="entry name" value="PG/BPGM_mutase_AS"/>
</dbReference>
<dbReference type="CDD" id="cd07067">
    <property type="entry name" value="HP_PGM_like"/>
    <property type="match status" value="1"/>
</dbReference>
<feature type="binding site" evidence="2">
    <location>
        <begin position="17"/>
        <end position="24"/>
    </location>
    <ligand>
        <name>substrate</name>
    </ligand>
</feature>
<sequence>MNKGHFIRVYPPVYILRHGQTEWNAQHRIQGGLDSPLTKLGRTQAQMQRTLLQDCDLDGYHAICSPQGRALQTAAIALEGLVPRIETDVRLAEIGVGVWEGLSRTDLTRDRVVDESEESALDLYDRAPGGEGFVALRARCLSFMDSLPGPAVLVTHGITSRMLRLIALDMDISEIGTLPGGQGVIYHLQDGTMQKLSIGA</sequence>
<feature type="active site" description="Tele-phosphohistidine intermediate" evidence="1">
    <location>
        <position position="18"/>
    </location>
</feature>
<dbReference type="PIRSF" id="PIRSF000709">
    <property type="entry name" value="6PFK_2-Ptase"/>
    <property type="match status" value="1"/>
</dbReference>
<dbReference type="PANTHER" id="PTHR48100">
    <property type="entry name" value="BROAD-SPECIFICITY PHOSPHATASE YOR283W-RELATED"/>
    <property type="match status" value="1"/>
</dbReference>
<dbReference type="Gene3D" id="3.40.50.1240">
    <property type="entry name" value="Phosphoglycerate mutase-like"/>
    <property type="match status" value="1"/>
</dbReference>
<dbReference type="PANTHER" id="PTHR48100:SF59">
    <property type="entry name" value="ADENOSYLCOBALAMIN_ALPHA-RIBAZOLE PHOSPHATASE"/>
    <property type="match status" value="1"/>
</dbReference>
<dbReference type="PROSITE" id="PS00175">
    <property type="entry name" value="PG_MUTASE"/>
    <property type="match status" value="1"/>
</dbReference>
<accession>A0A640VSL2</accession>
<evidence type="ECO:0000313" key="3">
    <source>
        <dbReference type="EMBL" id="GFE50081.1"/>
    </source>
</evidence>
<keyword evidence="4" id="KW-1185">Reference proteome</keyword>
<dbReference type="GO" id="GO:0016791">
    <property type="term" value="F:phosphatase activity"/>
    <property type="evidence" value="ECO:0007669"/>
    <property type="project" value="TreeGrafter"/>
</dbReference>
<dbReference type="InterPro" id="IPR013078">
    <property type="entry name" value="His_Pase_superF_clade-1"/>
</dbReference>
<dbReference type="InterPro" id="IPR029033">
    <property type="entry name" value="His_PPase_superfam"/>
</dbReference>
<proteinExistence type="predicted"/>
<feature type="binding site" evidence="2">
    <location>
        <position position="69"/>
    </location>
    <ligand>
        <name>substrate</name>
    </ligand>
</feature>
<dbReference type="Pfam" id="PF00300">
    <property type="entry name" value="His_Phos_1"/>
    <property type="match status" value="1"/>
</dbReference>
<evidence type="ECO:0000256" key="1">
    <source>
        <dbReference type="PIRSR" id="PIRSR613078-1"/>
    </source>
</evidence>
<protein>
    <submittedName>
        <fullName evidence="3">Phosphoglycerate mutase</fullName>
    </submittedName>
</protein>
<organism evidence="3 4">
    <name type="scientific">Roseobacter cerasinus</name>
    <dbReference type="NCBI Taxonomy" id="2602289"/>
    <lineage>
        <taxon>Bacteria</taxon>
        <taxon>Pseudomonadati</taxon>
        <taxon>Pseudomonadota</taxon>
        <taxon>Alphaproteobacteria</taxon>
        <taxon>Rhodobacterales</taxon>
        <taxon>Roseobacteraceae</taxon>
        <taxon>Roseobacter</taxon>
    </lineage>
</organism>
<dbReference type="InterPro" id="IPR050275">
    <property type="entry name" value="PGM_Phosphatase"/>
</dbReference>